<proteinExistence type="predicted"/>
<feature type="domain" description="M23ase beta-sheet core" evidence="1">
    <location>
        <begin position="1"/>
        <end position="55"/>
    </location>
</feature>
<dbReference type="AlphaFoldDB" id="A0AAW9KM93"/>
<dbReference type="EMBL" id="WNUR01001686">
    <property type="protein sequence ID" value="MDZ7543831.1"/>
    <property type="molecule type" value="Genomic_DNA"/>
</dbReference>
<sequence>GMKTVYQSVADMKVKKGDVVSKGDAIAKAGRSELKKDFGVHVHFGVFEDNKPVNPSTLLAKN</sequence>
<reference evidence="2" key="1">
    <citation type="submission" date="2019-11" db="EMBL/GenBank/DDBJ databases">
        <title>Characterization of Clostridium perfringens isolates from swine manure treated agricultural soils.</title>
        <authorList>
            <person name="Wushke S.T."/>
        </authorList>
    </citation>
    <scope>NUCLEOTIDE SEQUENCE</scope>
    <source>
        <strain evidence="2">X62</strain>
    </source>
</reference>
<dbReference type="Proteomes" id="UP001288944">
    <property type="component" value="Unassembled WGS sequence"/>
</dbReference>
<dbReference type="Gene3D" id="2.70.70.10">
    <property type="entry name" value="Glucose Permease (Domain IIA)"/>
    <property type="match status" value="1"/>
</dbReference>
<feature type="non-terminal residue" evidence="2">
    <location>
        <position position="1"/>
    </location>
</feature>
<protein>
    <submittedName>
        <fullName evidence="2">Peptidoglycan DD-metalloendopeptidase family protein</fullName>
    </submittedName>
</protein>
<dbReference type="Pfam" id="PF01551">
    <property type="entry name" value="Peptidase_M23"/>
    <property type="match status" value="1"/>
</dbReference>
<organism evidence="2 3">
    <name type="scientific">Clostridium perfringens</name>
    <dbReference type="NCBI Taxonomy" id="1502"/>
    <lineage>
        <taxon>Bacteria</taxon>
        <taxon>Bacillati</taxon>
        <taxon>Bacillota</taxon>
        <taxon>Clostridia</taxon>
        <taxon>Eubacteriales</taxon>
        <taxon>Clostridiaceae</taxon>
        <taxon>Clostridium</taxon>
    </lineage>
</organism>
<evidence type="ECO:0000313" key="3">
    <source>
        <dbReference type="Proteomes" id="UP001288944"/>
    </source>
</evidence>
<name>A0AAW9KM93_CLOPF</name>
<dbReference type="InterPro" id="IPR011055">
    <property type="entry name" value="Dup_hybrid_motif"/>
</dbReference>
<dbReference type="SUPFAM" id="SSF51261">
    <property type="entry name" value="Duplicated hybrid motif"/>
    <property type="match status" value="1"/>
</dbReference>
<evidence type="ECO:0000313" key="2">
    <source>
        <dbReference type="EMBL" id="MDZ7543831.1"/>
    </source>
</evidence>
<dbReference type="InterPro" id="IPR016047">
    <property type="entry name" value="M23ase_b-sheet_dom"/>
</dbReference>
<gene>
    <name evidence="2" type="ORF">GNF83_22235</name>
</gene>
<accession>A0AAW9KM93</accession>
<evidence type="ECO:0000259" key="1">
    <source>
        <dbReference type="Pfam" id="PF01551"/>
    </source>
</evidence>
<comment type="caution">
    <text evidence="2">The sequence shown here is derived from an EMBL/GenBank/DDBJ whole genome shotgun (WGS) entry which is preliminary data.</text>
</comment>